<evidence type="ECO:0000256" key="6">
    <source>
        <dbReference type="ARBA" id="ARBA00022692"/>
    </source>
</evidence>
<evidence type="ECO:0000256" key="3">
    <source>
        <dbReference type="ARBA" id="ARBA00004613"/>
    </source>
</evidence>
<reference evidence="22" key="1">
    <citation type="submission" date="2025-08" db="UniProtKB">
        <authorList>
            <consortium name="RefSeq"/>
        </authorList>
    </citation>
    <scope>IDENTIFICATION</scope>
    <source>
        <tissue evidence="22">Liver</tissue>
    </source>
</reference>
<evidence type="ECO:0000256" key="17">
    <source>
        <dbReference type="SAM" id="Phobius"/>
    </source>
</evidence>
<comment type="caution">
    <text evidence="15">Lacks conserved residue(s) required for the propagation of feature annotation.</text>
</comment>
<dbReference type="Pfam" id="PF08516">
    <property type="entry name" value="ADAM_CR"/>
    <property type="match status" value="1"/>
</dbReference>
<dbReference type="GO" id="GO:0009897">
    <property type="term" value="C:external side of plasma membrane"/>
    <property type="evidence" value="ECO:0007669"/>
    <property type="project" value="TreeGrafter"/>
</dbReference>
<keyword evidence="13" id="KW-1199">Hemostasis impairing toxin</keyword>
<dbReference type="GO" id="GO:0008584">
    <property type="term" value="P:male gonad development"/>
    <property type="evidence" value="ECO:0007669"/>
    <property type="project" value="TreeGrafter"/>
</dbReference>
<dbReference type="Gene3D" id="3.40.390.10">
    <property type="entry name" value="Collagenase (Catalytic Domain)"/>
    <property type="match status" value="1"/>
</dbReference>
<evidence type="ECO:0000313" key="21">
    <source>
        <dbReference type="Proteomes" id="UP000695026"/>
    </source>
</evidence>
<dbReference type="SUPFAM" id="SSF55486">
    <property type="entry name" value="Metalloproteases ('zincins'), catalytic domain"/>
    <property type="match status" value="1"/>
</dbReference>
<dbReference type="GO" id="GO:0004222">
    <property type="term" value="F:metalloendopeptidase activity"/>
    <property type="evidence" value="ECO:0007669"/>
    <property type="project" value="InterPro"/>
</dbReference>
<evidence type="ECO:0000256" key="14">
    <source>
        <dbReference type="PROSITE-ProRule" id="PRU00068"/>
    </source>
</evidence>
<evidence type="ECO:0000259" key="20">
    <source>
        <dbReference type="PROSITE" id="PS50215"/>
    </source>
</evidence>
<comment type="cofactor">
    <cofactor evidence="1">
        <name>Zn(2+)</name>
        <dbReference type="ChEBI" id="CHEBI:29105"/>
    </cofactor>
</comment>
<evidence type="ECO:0000256" key="10">
    <source>
        <dbReference type="ARBA" id="ARBA00022989"/>
    </source>
</evidence>
<dbReference type="PRINTS" id="PR00289">
    <property type="entry name" value="DISINTEGRIN"/>
</dbReference>
<keyword evidence="4" id="KW-0964">Secreted</keyword>
<dbReference type="Proteomes" id="UP000695026">
    <property type="component" value="Unplaced"/>
</dbReference>
<dbReference type="Pfam" id="PF01421">
    <property type="entry name" value="Reprolysin"/>
    <property type="match status" value="1"/>
</dbReference>
<feature type="active site" evidence="16">
    <location>
        <position position="341"/>
    </location>
</feature>
<keyword evidence="21" id="KW-1185">Reference proteome</keyword>
<dbReference type="AlphaFoldDB" id="A0A9F5N2P8"/>
<dbReference type="InterPro" id="IPR034027">
    <property type="entry name" value="Reprolysin_adamalysin"/>
</dbReference>
<dbReference type="GO" id="GO:0005576">
    <property type="term" value="C:extracellular region"/>
    <property type="evidence" value="ECO:0007669"/>
    <property type="project" value="UniProtKB-SubCell"/>
</dbReference>
<dbReference type="InterPro" id="IPR006586">
    <property type="entry name" value="ADAM_Cys-rich"/>
</dbReference>
<evidence type="ECO:0000259" key="18">
    <source>
        <dbReference type="PROSITE" id="PS50026"/>
    </source>
</evidence>
<dbReference type="GeneID" id="112541294"/>
<dbReference type="RefSeq" id="XP_025025883.1">
    <property type="nucleotide sequence ID" value="XM_025170115.1"/>
</dbReference>
<dbReference type="KEGG" id="pbi:112541294"/>
<keyword evidence="7" id="KW-0479">Metal-binding</keyword>
<dbReference type="SUPFAM" id="SSF57552">
    <property type="entry name" value="Blood coagulation inhibitor (disintegrin)"/>
    <property type="match status" value="1"/>
</dbReference>
<evidence type="ECO:0000256" key="7">
    <source>
        <dbReference type="ARBA" id="ARBA00022723"/>
    </source>
</evidence>
<feature type="transmembrane region" description="Helical" evidence="17">
    <location>
        <begin position="691"/>
        <end position="714"/>
    </location>
</feature>
<dbReference type="InterPro" id="IPR001762">
    <property type="entry name" value="Disintegrin_dom"/>
</dbReference>
<keyword evidence="8" id="KW-0378">Hydrolase</keyword>
<keyword evidence="5" id="KW-0800">Toxin</keyword>
<evidence type="ECO:0000313" key="22">
    <source>
        <dbReference type="RefSeq" id="XP_025025883.1"/>
    </source>
</evidence>
<evidence type="ECO:0000259" key="19">
    <source>
        <dbReference type="PROSITE" id="PS50214"/>
    </source>
</evidence>
<evidence type="ECO:0000256" key="12">
    <source>
        <dbReference type="ARBA" id="ARBA00023157"/>
    </source>
</evidence>
<feature type="domain" description="EGF-like" evidence="18">
    <location>
        <begin position="632"/>
        <end position="666"/>
    </location>
</feature>
<dbReference type="InterPro" id="IPR018358">
    <property type="entry name" value="Disintegrin_CS"/>
</dbReference>
<evidence type="ECO:0000256" key="2">
    <source>
        <dbReference type="ARBA" id="ARBA00004479"/>
    </source>
</evidence>
<dbReference type="CDD" id="cd04269">
    <property type="entry name" value="ZnMc_adamalysin_II_like"/>
    <property type="match status" value="1"/>
</dbReference>
<dbReference type="FunFam" id="3.40.390.10:FF:000002">
    <property type="entry name" value="Disintegrin and metalloproteinase domain-containing protein 22"/>
    <property type="match status" value="1"/>
</dbReference>
<keyword evidence="12 15" id="KW-1015">Disulfide bond</keyword>
<dbReference type="FunFam" id="4.10.70.10:FF:000001">
    <property type="entry name" value="Disintegrin and metalloproteinase domain-containing protein 22"/>
    <property type="match status" value="1"/>
</dbReference>
<feature type="disulfide bond" evidence="14">
    <location>
        <begin position="464"/>
        <end position="484"/>
    </location>
</feature>
<dbReference type="PANTHER" id="PTHR11905:SF120">
    <property type="entry name" value="DISINTEGRIN AND METALLOPROTEINASE DOMAIN-CONTAINING PROTEIN 1A"/>
    <property type="match status" value="1"/>
</dbReference>
<name>A0A9F5N2P8_PYTBI</name>
<gene>
    <name evidence="22" type="primary">LOC112541294</name>
</gene>
<dbReference type="Pfam" id="PF00200">
    <property type="entry name" value="Disintegrin"/>
    <property type="match status" value="1"/>
</dbReference>
<feature type="domain" description="Disintegrin" evidence="19">
    <location>
        <begin position="406"/>
        <end position="492"/>
    </location>
</feature>
<dbReference type="PANTHER" id="PTHR11905">
    <property type="entry name" value="ADAM A DISINTEGRIN AND METALLOPROTEASE DOMAIN"/>
    <property type="match status" value="1"/>
</dbReference>
<keyword evidence="6 17" id="KW-0812">Transmembrane</keyword>
<dbReference type="PROSITE" id="PS50214">
    <property type="entry name" value="DISINTEGRIN_2"/>
    <property type="match status" value="1"/>
</dbReference>
<dbReference type="SMART" id="SM00608">
    <property type="entry name" value="ACR"/>
    <property type="match status" value="1"/>
</dbReference>
<dbReference type="OrthoDB" id="5951731at2759"/>
<keyword evidence="10 17" id="KW-1133">Transmembrane helix</keyword>
<dbReference type="PROSITE" id="PS50026">
    <property type="entry name" value="EGF_3"/>
    <property type="match status" value="1"/>
</dbReference>
<dbReference type="PROSITE" id="PS01186">
    <property type="entry name" value="EGF_2"/>
    <property type="match status" value="1"/>
</dbReference>
<feature type="domain" description="Peptidase M12B" evidence="20">
    <location>
        <begin position="205"/>
        <end position="399"/>
    </location>
</feature>
<evidence type="ECO:0000256" key="8">
    <source>
        <dbReference type="ARBA" id="ARBA00022801"/>
    </source>
</evidence>
<dbReference type="GO" id="GO:1990913">
    <property type="term" value="C:sperm head plasma membrane"/>
    <property type="evidence" value="ECO:0007669"/>
    <property type="project" value="TreeGrafter"/>
</dbReference>
<dbReference type="InterPro" id="IPR036436">
    <property type="entry name" value="Disintegrin_dom_sf"/>
</dbReference>
<sequence length="759" mass="84757">MARGGRDLGCWFFLPLATCIMLVVFTLSTIHCSSLLPLAYTSYEVMIPRRLAARGGKTKKDEISYIIKAAGRDYIVRLKPKKNFLAKNLPIFTYNSKGERVESHPYIPVECYYQGYVEGIVDSLAVLRTCFGLTGFLKIGARTYGIEPLRNSSAFQHLLYISEESEPIFPSYRMGVGRTTHQAEKLETRQLRSMYSDLQYEGVPKYIELYVVVDKNMFALEANNVTIVETTVLDVVNIVDATFYSLNTNIVLVGIEIWTEKNLISMSADITQVLQNFNNWRIVSKIHRPAYDTAFLFLHQTFGDIFGKSHKSSICKPGFSAGLQVYIKNEMIRFAKGFSHELAYHIGMEHDGPYCFCGKYINCIMYTYHAAVNLFSNCSILNFRDLSEAGHLNCLLNVPRIQPSNLDHCGNGILNNGEQCDCGGAEKCKRDPCCDPNCVFKAKAVCAVGKCCRRCRYLFKGEICRGKASECDLPEYCNGKSAECPKDLYMQDGTSCGKYASYCYKNKCQSHALLCSSIFGGQATAAPESCYLFLNTLGTQFGNCGSDSIRKKYLKCQPEDSMCGRVQCVGVGSAPVLKDMEVHKHKVREVMCWSTEHRGETHHTDIGAVPNGILCAPHKVCINRRCVPTTVFNSSCSPRNTCRARGVCNNLHKCHCNIGWAPPHCKYWGAGGSIDGGFPVVTQSTALAKRILGTVIPFSLVIIAAITAIGPKVVEFLASLKMWWRQNFRPGTFFLKCLARESTEHHKKDELPDKGNPAR</sequence>
<dbReference type="GO" id="GO:0006508">
    <property type="term" value="P:proteolysis"/>
    <property type="evidence" value="ECO:0007669"/>
    <property type="project" value="InterPro"/>
</dbReference>
<dbReference type="GO" id="GO:0046872">
    <property type="term" value="F:metal ion binding"/>
    <property type="evidence" value="ECO:0007669"/>
    <property type="project" value="UniProtKB-KW"/>
</dbReference>
<keyword evidence="15" id="KW-0245">EGF-like domain</keyword>
<dbReference type="InterPro" id="IPR002870">
    <property type="entry name" value="Peptidase_M12B_N"/>
</dbReference>
<keyword evidence="11 17" id="KW-0472">Membrane</keyword>
<dbReference type="InterPro" id="IPR024079">
    <property type="entry name" value="MetalloPept_cat_dom_sf"/>
</dbReference>
<evidence type="ECO:0000256" key="11">
    <source>
        <dbReference type="ARBA" id="ARBA00023136"/>
    </source>
</evidence>
<dbReference type="Pfam" id="PF01562">
    <property type="entry name" value="Pep_M12B_propep"/>
    <property type="match status" value="1"/>
</dbReference>
<accession>A0A9F5N2P8</accession>
<evidence type="ECO:0000256" key="9">
    <source>
        <dbReference type="ARBA" id="ARBA00022833"/>
    </source>
</evidence>
<evidence type="ECO:0000256" key="1">
    <source>
        <dbReference type="ARBA" id="ARBA00001947"/>
    </source>
</evidence>
<dbReference type="Gene3D" id="4.10.70.10">
    <property type="entry name" value="Disintegrin domain"/>
    <property type="match status" value="1"/>
</dbReference>
<proteinExistence type="predicted"/>
<comment type="subcellular location">
    <subcellularLocation>
        <location evidence="2">Membrane</location>
        <topology evidence="2">Single-pass type I membrane protein</topology>
    </subcellularLocation>
    <subcellularLocation>
        <location evidence="3">Secreted</location>
    </subcellularLocation>
</comment>
<evidence type="ECO:0000256" key="5">
    <source>
        <dbReference type="ARBA" id="ARBA00022656"/>
    </source>
</evidence>
<dbReference type="PROSITE" id="PS50215">
    <property type="entry name" value="ADAM_MEPRO"/>
    <property type="match status" value="1"/>
</dbReference>
<evidence type="ECO:0000256" key="16">
    <source>
        <dbReference type="PROSITE-ProRule" id="PRU00276"/>
    </source>
</evidence>
<organism evidence="21 22">
    <name type="scientific">Python bivittatus</name>
    <name type="common">Burmese python</name>
    <name type="synonym">Python molurus bivittatus</name>
    <dbReference type="NCBI Taxonomy" id="176946"/>
    <lineage>
        <taxon>Eukaryota</taxon>
        <taxon>Metazoa</taxon>
        <taxon>Chordata</taxon>
        <taxon>Craniata</taxon>
        <taxon>Vertebrata</taxon>
        <taxon>Euteleostomi</taxon>
        <taxon>Lepidosauria</taxon>
        <taxon>Squamata</taxon>
        <taxon>Bifurcata</taxon>
        <taxon>Unidentata</taxon>
        <taxon>Episquamata</taxon>
        <taxon>Toxicofera</taxon>
        <taxon>Serpentes</taxon>
        <taxon>Henophidia</taxon>
        <taxon>Pythonidae</taxon>
        <taxon>Python</taxon>
    </lineage>
</organism>
<dbReference type="PROSITE" id="PS00427">
    <property type="entry name" value="DISINTEGRIN_1"/>
    <property type="match status" value="1"/>
</dbReference>
<evidence type="ECO:0000256" key="4">
    <source>
        <dbReference type="ARBA" id="ARBA00022525"/>
    </source>
</evidence>
<evidence type="ECO:0000256" key="15">
    <source>
        <dbReference type="PROSITE-ProRule" id="PRU00076"/>
    </source>
</evidence>
<feature type="disulfide bond" evidence="15">
    <location>
        <begin position="656"/>
        <end position="665"/>
    </location>
</feature>
<dbReference type="GO" id="GO:0090729">
    <property type="term" value="F:toxin activity"/>
    <property type="evidence" value="ECO:0007669"/>
    <property type="project" value="UniProtKB-KW"/>
</dbReference>
<dbReference type="OMA" id="DWCWGTA"/>
<dbReference type="InterPro" id="IPR000742">
    <property type="entry name" value="EGF"/>
</dbReference>
<dbReference type="InterPro" id="IPR001590">
    <property type="entry name" value="Peptidase_M12B"/>
</dbReference>
<dbReference type="SMART" id="SM00050">
    <property type="entry name" value="DISIN"/>
    <property type="match status" value="1"/>
</dbReference>
<protein>
    <submittedName>
        <fullName evidence="22">Disintegrin and metalloproteinase domain-containing protein 21-like</fullName>
    </submittedName>
</protein>
<evidence type="ECO:0000256" key="13">
    <source>
        <dbReference type="ARBA" id="ARBA00023240"/>
    </source>
</evidence>
<keyword evidence="9" id="KW-0862">Zinc</keyword>